<sequence length="358" mass="39106">MGGKTRIILFAGYGVLFLAPLITNQFQINLLGRFLAYGILALGIDLIWGYTGILSLGHGVYFGLGAYCMAMYLKLEAAGTRLPDFMEWSGVTHMPAFWQPFHSFLFAFLSSVLLPLLLAAVVGYLSFRSRIRNVYFSILSQALVIIVTTLLIGEQGYTGGTNGLTDFATVFGQSLSSPWTQTILYVITLLVLGLVYVLSACIVSSRLGRVLVSIRDGENRLRFLGYDPVRYKTFVYAFSGGIAGLAGALCVLQVGIISPGMMDIVPSVEMVLWVALGGRGTLYGAVIGALLMNIAKSTFSDAFPDIWLFFLGGLFVAVVAFMQDGIVGVVKRSFIFFENRFGGVARERRRLANQQHQS</sequence>
<feature type="transmembrane region" description="Helical" evidence="6">
    <location>
        <begin position="183"/>
        <end position="212"/>
    </location>
</feature>
<reference evidence="7" key="1">
    <citation type="submission" date="2021-12" db="EMBL/GenBank/DDBJ databases">
        <title>Alicyclobacillaceae gen. nov., sp. nov., isolated from chalcocite enrichment system.</title>
        <authorList>
            <person name="Jiang Z."/>
        </authorList>
    </citation>
    <scope>NUCLEOTIDE SEQUENCE</scope>
    <source>
        <strain evidence="7">MYW30-H2</strain>
    </source>
</reference>
<feature type="transmembrane region" description="Helical" evidence="6">
    <location>
        <begin position="270"/>
        <end position="294"/>
    </location>
</feature>
<dbReference type="InterPro" id="IPR017778">
    <property type="entry name" value="ABC_transptr_urea_perm_UrtC"/>
</dbReference>
<feature type="transmembrane region" description="Helical" evidence="6">
    <location>
        <begin position="34"/>
        <end position="51"/>
    </location>
</feature>
<evidence type="ECO:0000256" key="3">
    <source>
        <dbReference type="ARBA" id="ARBA00022692"/>
    </source>
</evidence>
<gene>
    <name evidence="7" type="primary">urtC</name>
    <name evidence="7" type="ORF">LSG31_12930</name>
</gene>
<keyword evidence="4 6" id="KW-1133">Transmembrane helix</keyword>
<evidence type="ECO:0000256" key="1">
    <source>
        <dbReference type="ARBA" id="ARBA00004651"/>
    </source>
</evidence>
<keyword evidence="3 6" id="KW-0812">Transmembrane</keyword>
<dbReference type="PANTHER" id="PTHR30482">
    <property type="entry name" value="HIGH-AFFINITY BRANCHED-CHAIN AMINO ACID TRANSPORT SYSTEM PERMEASE"/>
    <property type="match status" value="1"/>
</dbReference>
<proteinExistence type="predicted"/>
<feature type="transmembrane region" description="Helical" evidence="6">
    <location>
        <begin position="306"/>
        <end position="330"/>
    </location>
</feature>
<keyword evidence="5 6" id="KW-0472">Membrane</keyword>
<dbReference type="CDD" id="cd06581">
    <property type="entry name" value="TM_PBP1_LivM_like"/>
    <property type="match status" value="1"/>
</dbReference>
<dbReference type="InterPro" id="IPR001851">
    <property type="entry name" value="ABC_transp_permease"/>
</dbReference>
<evidence type="ECO:0000313" key="8">
    <source>
        <dbReference type="Proteomes" id="UP000830167"/>
    </source>
</evidence>
<feature type="transmembrane region" description="Helical" evidence="6">
    <location>
        <begin position="233"/>
        <end position="258"/>
    </location>
</feature>
<evidence type="ECO:0000256" key="5">
    <source>
        <dbReference type="ARBA" id="ARBA00023136"/>
    </source>
</evidence>
<feature type="transmembrane region" description="Helical" evidence="6">
    <location>
        <begin position="58"/>
        <end position="75"/>
    </location>
</feature>
<dbReference type="RefSeq" id="WP_347435525.1">
    <property type="nucleotide sequence ID" value="NZ_CP089291.1"/>
</dbReference>
<name>A0ABY4CLZ0_9BACL</name>
<feature type="transmembrane region" description="Helical" evidence="6">
    <location>
        <begin position="7"/>
        <end position="28"/>
    </location>
</feature>
<keyword evidence="8" id="KW-1185">Reference proteome</keyword>
<protein>
    <submittedName>
        <fullName evidence="7">Urea ABC transporter permease subunit UrtC</fullName>
    </submittedName>
</protein>
<evidence type="ECO:0000256" key="4">
    <source>
        <dbReference type="ARBA" id="ARBA00022989"/>
    </source>
</evidence>
<keyword evidence="2" id="KW-1003">Cell membrane</keyword>
<dbReference type="InterPro" id="IPR043428">
    <property type="entry name" value="LivM-like"/>
</dbReference>
<evidence type="ECO:0000256" key="2">
    <source>
        <dbReference type="ARBA" id="ARBA00022475"/>
    </source>
</evidence>
<organism evidence="7 8">
    <name type="scientific">Fodinisporobacter ferrooxydans</name>
    <dbReference type="NCBI Taxonomy" id="2901836"/>
    <lineage>
        <taxon>Bacteria</taxon>
        <taxon>Bacillati</taxon>
        <taxon>Bacillota</taxon>
        <taxon>Bacilli</taxon>
        <taxon>Bacillales</taxon>
        <taxon>Alicyclobacillaceae</taxon>
        <taxon>Fodinisporobacter</taxon>
    </lineage>
</organism>
<feature type="transmembrane region" description="Helical" evidence="6">
    <location>
        <begin position="134"/>
        <end position="153"/>
    </location>
</feature>
<dbReference type="EMBL" id="CP089291">
    <property type="protein sequence ID" value="UOF88845.1"/>
    <property type="molecule type" value="Genomic_DNA"/>
</dbReference>
<feature type="transmembrane region" description="Helical" evidence="6">
    <location>
        <begin position="104"/>
        <end position="127"/>
    </location>
</feature>
<dbReference type="Pfam" id="PF02653">
    <property type="entry name" value="BPD_transp_2"/>
    <property type="match status" value="1"/>
</dbReference>
<evidence type="ECO:0000313" key="7">
    <source>
        <dbReference type="EMBL" id="UOF88845.1"/>
    </source>
</evidence>
<dbReference type="NCBIfam" id="TIGR03408">
    <property type="entry name" value="urea_trans_UrtC"/>
    <property type="match status" value="1"/>
</dbReference>
<accession>A0ABY4CLZ0</accession>
<dbReference type="Proteomes" id="UP000830167">
    <property type="component" value="Chromosome"/>
</dbReference>
<comment type="subcellular location">
    <subcellularLocation>
        <location evidence="1">Cell membrane</location>
        <topology evidence="1">Multi-pass membrane protein</topology>
    </subcellularLocation>
</comment>
<dbReference type="PANTHER" id="PTHR30482:SF4">
    <property type="entry name" value="SLR1201 PROTEIN"/>
    <property type="match status" value="1"/>
</dbReference>
<evidence type="ECO:0000256" key="6">
    <source>
        <dbReference type="SAM" id="Phobius"/>
    </source>
</evidence>